<gene>
    <name evidence="1" type="ORF">MDPP_00304</name>
</gene>
<keyword evidence="2" id="KW-1185">Reference proteome</keyword>
<sequence length="131" mass="15370">MKNESLDDFTNDEIIEKKLDIDNYLSDNLSSSSLEKLFKEEGISESNKRIFEEDKISTIGNCSIDCLSKRSLSLQTIEEKIKLEKKEIEKKTKLRIKEFLHKIFSSRKNEKSQKDNTIDEIKTELDTYLEN</sequence>
<evidence type="ECO:0000313" key="2">
    <source>
        <dbReference type="Proteomes" id="UP000320078"/>
    </source>
</evidence>
<reference evidence="1 2" key="1">
    <citation type="submission" date="2019-06" db="EMBL/GenBank/DDBJ databases">
        <title>Draft Genome Sequence of Candidatus Phytoplasma pini-Related Strain MDPP: A Resource for Comparative Genomics of Gymnosperm-infecting Phytoplasmas.</title>
        <authorList>
            <person name="Cai W."/>
            <person name="Costanzo S."/>
            <person name="Shao J."/>
            <person name="Zhao Y."/>
            <person name="Davis R."/>
        </authorList>
    </citation>
    <scope>NUCLEOTIDE SEQUENCE [LARGE SCALE GENOMIC DNA]</scope>
    <source>
        <strain evidence="1 2">MDPP</strain>
    </source>
</reference>
<organism evidence="1 2">
    <name type="scientific">Candidatus Phytoplasma pini</name>
    <dbReference type="NCBI Taxonomy" id="267362"/>
    <lineage>
        <taxon>Bacteria</taxon>
        <taxon>Bacillati</taxon>
        <taxon>Mycoplasmatota</taxon>
        <taxon>Mollicutes</taxon>
        <taxon>Acholeplasmatales</taxon>
        <taxon>Acholeplasmataceae</taxon>
        <taxon>Candidatus Phytoplasma</taxon>
    </lineage>
</organism>
<accession>A0A559KJ73</accession>
<name>A0A559KJ73_9MOLU</name>
<evidence type="ECO:0000313" key="1">
    <source>
        <dbReference type="EMBL" id="TVY12182.1"/>
    </source>
</evidence>
<dbReference type="AlphaFoldDB" id="A0A559KJ73"/>
<dbReference type="Proteomes" id="UP000320078">
    <property type="component" value="Unassembled WGS sequence"/>
</dbReference>
<comment type="caution">
    <text evidence="1">The sequence shown here is derived from an EMBL/GenBank/DDBJ whole genome shotgun (WGS) entry which is preliminary data.</text>
</comment>
<dbReference type="EMBL" id="VIAE01000007">
    <property type="protein sequence ID" value="TVY12182.1"/>
    <property type="molecule type" value="Genomic_DNA"/>
</dbReference>
<protein>
    <submittedName>
        <fullName evidence="1">Uncharacterized protein</fullName>
    </submittedName>
</protein>
<dbReference type="RefSeq" id="WP_144658476.1">
    <property type="nucleotide sequence ID" value="NZ_VIAE01000007.1"/>
</dbReference>
<proteinExistence type="predicted"/>